<dbReference type="PANTHER" id="PTHR43451">
    <property type="entry name" value="ACETYLTRANSFERASE (GNAT) FAMILY PROTEIN"/>
    <property type="match status" value="1"/>
</dbReference>
<dbReference type="CDD" id="cd04301">
    <property type="entry name" value="NAT_SF"/>
    <property type="match status" value="1"/>
</dbReference>
<feature type="signal peptide" evidence="1">
    <location>
        <begin position="1"/>
        <end position="16"/>
    </location>
</feature>
<dbReference type="InterPro" id="IPR016181">
    <property type="entry name" value="Acyl_CoA_acyltransferase"/>
</dbReference>
<dbReference type="InterPro" id="IPR052564">
    <property type="entry name" value="N-acetyltrans/Recomb-assoc"/>
</dbReference>
<accession>A0A506Y5L7</accession>
<dbReference type="PROSITE" id="PS51186">
    <property type="entry name" value="GNAT"/>
    <property type="match status" value="1"/>
</dbReference>
<dbReference type="SUPFAM" id="SSF55729">
    <property type="entry name" value="Acyl-CoA N-acyltransferases (Nat)"/>
    <property type="match status" value="1"/>
</dbReference>
<gene>
    <name evidence="3" type="ORF">FJ657_11400</name>
</gene>
<dbReference type="GO" id="GO:0016747">
    <property type="term" value="F:acyltransferase activity, transferring groups other than amino-acyl groups"/>
    <property type="evidence" value="ECO:0007669"/>
    <property type="project" value="InterPro"/>
</dbReference>
<evidence type="ECO:0000313" key="4">
    <source>
        <dbReference type="Proteomes" id="UP000316252"/>
    </source>
</evidence>
<sequence length="144" mass="15457">MTLAVFLAAITCTASADYTPEQIAAWAAPEQRSVIDWDAARRRSDTIVAIVGGSVVGFTDVDDSGYIDMLFVHPDHGGRGVASALLAEVADRARARGAAELSSSVSVTARPFFAARGFEVITEQRPVRHGVELVNYRMHKPLGE</sequence>
<dbReference type="PANTHER" id="PTHR43451:SF1">
    <property type="entry name" value="ACETYLTRANSFERASE"/>
    <property type="match status" value="1"/>
</dbReference>
<keyword evidence="4" id="KW-1185">Reference proteome</keyword>
<evidence type="ECO:0000259" key="2">
    <source>
        <dbReference type="PROSITE" id="PS51186"/>
    </source>
</evidence>
<comment type="caution">
    <text evidence="3">The sequence shown here is derived from an EMBL/GenBank/DDBJ whole genome shotgun (WGS) entry which is preliminary data.</text>
</comment>
<dbReference type="Pfam" id="PF13673">
    <property type="entry name" value="Acetyltransf_10"/>
    <property type="match status" value="1"/>
</dbReference>
<dbReference type="Proteomes" id="UP000316252">
    <property type="component" value="Unassembled WGS sequence"/>
</dbReference>
<dbReference type="InterPro" id="IPR000182">
    <property type="entry name" value="GNAT_dom"/>
</dbReference>
<evidence type="ECO:0000313" key="3">
    <source>
        <dbReference type="EMBL" id="TPW76657.1"/>
    </source>
</evidence>
<name>A0A506Y5L7_9MICO</name>
<evidence type="ECO:0000256" key="1">
    <source>
        <dbReference type="SAM" id="SignalP"/>
    </source>
</evidence>
<keyword evidence="1" id="KW-0732">Signal</keyword>
<dbReference type="OrthoDB" id="9812192at2"/>
<feature type="chain" id="PRO_5039005033" evidence="1">
    <location>
        <begin position="17"/>
        <end position="144"/>
    </location>
</feature>
<dbReference type="AlphaFoldDB" id="A0A506Y5L7"/>
<reference evidence="3 4" key="1">
    <citation type="submission" date="2019-06" db="EMBL/GenBank/DDBJ databases">
        <authorList>
            <person name="Li F."/>
        </authorList>
    </citation>
    <scope>NUCLEOTIDE SEQUENCE [LARGE SCALE GENOMIC DNA]</scope>
    <source>
        <strain evidence="3 4">10F1D-1</strain>
    </source>
</reference>
<dbReference type="Gene3D" id="3.40.630.30">
    <property type="match status" value="1"/>
</dbReference>
<feature type="domain" description="N-acetyltransferase" evidence="2">
    <location>
        <begin position="5"/>
        <end position="143"/>
    </location>
</feature>
<keyword evidence="3" id="KW-0808">Transferase</keyword>
<organism evidence="3 4">
    <name type="scientific">Schumannella soli</name>
    <dbReference type="NCBI Taxonomy" id="2590779"/>
    <lineage>
        <taxon>Bacteria</taxon>
        <taxon>Bacillati</taxon>
        <taxon>Actinomycetota</taxon>
        <taxon>Actinomycetes</taxon>
        <taxon>Micrococcales</taxon>
        <taxon>Microbacteriaceae</taxon>
        <taxon>Schumannella</taxon>
    </lineage>
</organism>
<protein>
    <submittedName>
        <fullName evidence="3">GNAT family N-acetyltransferase</fullName>
    </submittedName>
</protein>
<proteinExistence type="predicted"/>
<dbReference type="EMBL" id="VHQG01000002">
    <property type="protein sequence ID" value="TPW76657.1"/>
    <property type="molecule type" value="Genomic_DNA"/>
</dbReference>